<accession>A0A2S9CS12</accession>
<evidence type="ECO:0000256" key="1">
    <source>
        <dbReference type="SAM" id="MobiDB-lite"/>
    </source>
</evidence>
<organism evidence="2 5">
    <name type="scientific">Chryseobacterium culicis</name>
    <dbReference type="NCBI Taxonomy" id="680127"/>
    <lineage>
        <taxon>Bacteria</taxon>
        <taxon>Pseudomonadati</taxon>
        <taxon>Bacteroidota</taxon>
        <taxon>Flavobacteriia</taxon>
        <taxon>Flavobacteriales</taxon>
        <taxon>Weeksellaceae</taxon>
        <taxon>Chryseobacterium group</taxon>
        <taxon>Chryseobacterium</taxon>
    </lineage>
</organism>
<evidence type="ECO:0000313" key="5">
    <source>
        <dbReference type="Proteomes" id="UP000238534"/>
    </source>
</evidence>
<protein>
    <submittedName>
        <fullName evidence="2">Uncharacterized protein</fullName>
    </submittedName>
</protein>
<evidence type="ECO:0000313" key="2">
    <source>
        <dbReference type="EMBL" id="PRB83301.1"/>
    </source>
</evidence>
<sequence length="555" mass="63974">MDFDFSLPPITKGFYKITNFPYWFKNTNDEIYTKIEFAHIIYERENNFMVEKIQSYHDDELNIETLIDLKIGDKFDIKLDGNKKRIKRIKIKKKYQQRVWVDSYENMRFQKVEDDQNPIFSAGSLGTRYYQIEKEYKDGSPITIIIPSVVIAQAFYLVNSLIIQNLFRADLNELKEIVNWETKKENDLVIGEISLKKHGTENIKSMAKSLAFFLFSKDNYLWNNLLKMQSNLYHKVLNNSANNNYNFLIPIREKLHLTITGNYINTPEKTFFLANEIIKVKPEKNFDDLYDTDYIRFIDSYNISSAESGYPAGSSGKRSKGTNKNKKSTITKDGVNPQLAENFIESGIDILSEIVKLSIESKVSKSNSGGKPIFPPSTPYGSFDSKQPDPRSKSGGISGGKKPSNTQNKSEIFHIIYSIVGKLKGHFTISEHITNNKEIVVFKVLFNGKYAFLIDDDFHQRLQLVYQAGLKDVSATDIDNLINLIKDNDYNWKKVKMNKESNGFIISKPTNYNRGGTRIVKTIVNKDGNKEEEKISDLCYFNILSKLKSLFENLH</sequence>
<comment type="caution">
    <text evidence="2">The sequence shown here is derived from an EMBL/GenBank/DDBJ whole genome shotgun (WGS) entry which is preliminary data.</text>
</comment>
<evidence type="ECO:0000313" key="3">
    <source>
        <dbReference type="EMBL" id="PRB89543.1"/>
    </source>
</evidence>
<dbReference type="OrthoDB" id="1272891at2"/>
<reference evidence="4 5" key="1">
    <citation type="submission" date="2017-09" db="EMBL/GenBank/DDBJ databases">
        <title>Genomic, metabolic, and phenotypic characteristics of bacterial isolates from the natural microbiome of the model nematode Caenorhabditis elegans.</title>
        <authorList>
            <person name="Zimmermann J."/>
            <person name="Obeng N."/>
            <person name="Yang W."/>
            <person name="Obeng O."/>
            <person name="Kissoyan K."/>
            <person name="Pees B."/>
            <person name="Dirksen P."/>
            <person name="Hoppner M."/>
            <person name="Franke A."/>
            <person name="Rosenstiel P."/>
            <person name="Leippe M."/>
            <person name="Dierking K."/>
            <person name="Kaleta C."/>
            <person name="Schulenburg H."/>
        </authorList>
    </citation>
    <scope>NUCLEOTIDE SEQUENCE [LARGE SCALE GENOMIC DNA]</scope>
    <source>
        <strain evidence="2 5">MYb25</strain>
        <strain evidence="3 4">MYb44</strain>
    </source>
</reference>
<dbReference type="EMBL" id="PCPP01000002">
    <property type="protein sequence ID" value="PRB83301.1"/>
    <property type="molecule type" value="Genomic_DNA"/>
</dbReference>
<feature type="region of interest" description="Disordered" evidence="1">
    <location>
        <begin position="364"/>
        <end position="406"/>
    </location>
</feature>
<dbReference type="EMBL" id="PCPH01000003">
    <property type="protein sequence ID" value="PRB89543.1"/>
    <property type="molecule type" value="Genomic_DNA"/>
</dbReference>
<feature type="region of interest" description="Disordered" evidence="1">
    <location>
        <begin position="308"/>
        <end position="332"/>
    </location>
</feature>
<gene>
    <name evidence="2" type="ORF">CQ022_14385</name>
    <name evidence="3" type="ORF">CQ033_13280</name>
</gene>
<dbReference type="AlphaFoldDB" id="A0A2S9CS12"/>
<evidence type="ECO:0000313" key="4">
    <source>
        <dbReference type="Proteomes" id="UP000238325"/>
    </source>
</evidence>
<proteinExistence type="predicted"/>
<name>A0A2S9CS12_CHRCI</name>
<keyword evidence="4" id="KW-1185">Reference proteome</keyword>
<dbReference type="Proteomes" id="UP000238325">
    <property type="component" value="Unassembled WGS sequence"/>
</dbReference>
<dbReference type="Proteomes" id="UP000238534">
    <property type="component" value="Unassembled WGS sequence"/>
</dbReference>
<dbReference type="RefSeq" id="WP_105683049.1">
    <property type="nucleotide sequence ID" value="NZ_JBBGZD010000002.1"/>
</dbReference>
<feature type="compositionally biased region" description="Basic residues" evidence="1">
    <location>
        <begin position="317"/>
        <end position="329"/>
    </location>
</feature>